<dbReference type="InterPro" id="IPR005144">
    <property type="entry name" value="ATP-cone_dom"/>
</dbReference>
<evidence type="ECO:0000313" key="10">
    <source>
        <dbReference type="EMBL" id="HIV09929.1"/>
    </source>
</evidence>
<dbReference type="GO" id="GO:0003677">
    <property type="term" value="F:DNA binding"/>
    <property type="evidence" value="ECO:0007669"/>
    <property type="project" value="UniProtKB-KW"/>
</dbReference>
<keyword evidence="3 8" id="KW-0863">Zinc-finger</keyword>
<accession>A0A9D1T3P2</accession>
<dbReference type="GO" id="GO:0045892">
    <property type="term" value="P:negative regulation of DNA-templated transcription"/>
    <property type="evidence" value="ECO:0007669"/>
    <property type="project" value="UniProtKB-UniRule"/>
</dbReference>
<comment type="cofactor">
    <cofactor evidence="8">
        <name>Zn(2+)</name>
        <dbReference type="ChEBI" id="CHEBI:29105"/>
    </cofactor>
    <text evidence="8">Binds 1 zinc ion.</text>
</comment>
<keyword evidence="8" id="KW-0862">Zinc</keyword>
<dbReference type="GO" id="GO:0008270">
    <property type="term" value="F:zinc ion binding"/>
    <property type="evidence" value="ECO:0007669"/>
    <property type="project" value="UniProtKB-UniRule"/>
</dbReference>
<dbReference type="GO" id="GO:0005524">
    <property type="term" value="F:ATP binding"/>
    <property type="evidence" value="ECO:0007669"/>
    <property type="project" value="UniProtKB-UniRule"/>
</dbReference>
<reference evidence="10" key="2">
    <citation type="journal article" date="2021" name="PeerJ">
        <title>Extensive microbial diversity within the chicken gut microbiome revealed by metagenomics and culture.</title>
        <authorList>
            <person name="Gilroy R."/>
            <person name="Ravi A."/>
            <person name="Getino M."/>
            <person name="Pursley I."/>
            <person name="Horton D.L."/>
            <person name="Alikhan N.F."/>
            <person name="Baker D."/>
            <person name="Gharbi K."/>
            <person name="Hall N."/>
            <person name="Watson M."/>
            <person name="Adriaenssens E.M."/>
            <person name="Foster-Nyarko E."/>
            <person name="Jarju S."/>
            <person name="Secka A."/>
            <person name="Antonio M."/>
            <person name="Oren A."/>
            <person name="Chaudhuri R.R."/>
            <person name="La Ragione R."/>
            <person name="Hildebrand F."/>
            <person name="Pallen M.J."/>
        </authorList>
    </citation>
    <scope>NUCLEOTIDE SEQUENCE</scope>
    <source>
        <strain evidence="10">35461</strain>
    </source>
</reference>
<comment type="function">
    <text evidence="8">Negatively regulates transcription of bacterial ribonucleotide reductase nrd genes and operons by binding to NrdR-boxes.</text>
</comment>
<evidence type="ECO:0000256" key="3">
    <source>
        <dbReference type="ARBA" id="ARBA00022771"/>
    </source>
</evidence>
<evidence type="ECO:0000256" key="1">
    <source>
        <dbReference type="ARBA" id="ARBA00022491"/>
    </source>
</evidence>
<dbReference type="Pfam" id="PF03477">
    <property type="entry name" value="ATP-cone"/>
    <property type="match status" value="1"/>
</dbReference>
<keyword evidence="2 8" id="KW-0547">Nucleotide-binding</keyword>
<organism evidence="10 11">
    <name type="scientific">Candidatus Spyradenecus faecavium</name>
    <dbReference type="NCBI Taxonomy" id="2840947"/>
    <lineage>
        <taxon>Bacteria</taxon>
        <taxon>Pseudomonadati</taxon>
        <taxon>Lentisphaerota</taxon>
        <taxon>Lentisphaeria</taxon>
        <taxon>Lentisphaerales</taxon>
        <taxon>Lentisphaeraceae</taxon>
        <taxon>Lentisphaeraceae incertae sedis</taxon>
        <taxon>Candidatus Spyradenecus</taxon>
    </lineage>
</organism>
<dbReference type="PANTHER" id="PTHR30455:SF2">
    <property type="entry name" value="TRANSCRIPTIONAL REPRESSOR NRDR"/>
    <property type="match status" value="1"/>
</dbReference>
<keyword evidence="4 8" id="KW-0067">ATP-binding</keyword>
<keyword evidence="5 8" id="KW-0805">Transcription regulation</keyword>
<evidence type="ECO:0000256" key="8">
    <source>
        <dbReference type="HAMAP-Rule" id="MF_00440"/>
    </source>
</evidence>
<sequence length="160" mass="18177">MRCPKCGADNDQVVDSRANHEGNTIRRRRKCLTCGFRYTTYERFERHLPRVLKRDGRTEAFDRDKLARGLSIACQKRPIPGGAIDRLIEDVVDDVEALNATEVPSAKIGSLVMERLRALDPVAYVRFASVYSAFDELSQFIDLIRAITPAPPSKRRSRRA</sequence>
<dbReference type="InterPro" id="IPR055173">
    <property type="entry name" value="NrdR-like_N"/>
</dbReference>
<feature type="domain" description="ATP-cone" evidence="9">
    <location>
        <begin position="49"/>
        <end position="139"/>
    </location>
</feature>
<keyword evidence="1 8" id="KW-0678">Repressor</keyword>
<evidence type="ECO:0000256" key="7">
    <source>
        <dbReference type="ARBA" id="ARBA00023163"/>
    </source>
</evidence>
<proteinExistence type="inferred from homology"/>
<dbReference type="Pfam" id="PF22811">
    <property type="entry name" value="Zn_ribbon_NrdR"/>
    <property type="match status" value="1"/>
</dbReference>
<evidence type="ECO:0000256" key="4">
    <source>
        <dbReference type="ARBA" id="ARBA00022840"/>
    </source>
</evidence>
<dbReference type="HAMAP" id="MF_00440">
    <property type="entry name" value="NrdR"/>
    <property type="match status" value="1"/>
</dbReference>
<evidence type="ECO:0000259" key="9">
    <source>
        <dbReference type="PROSITE" id="PS51161"/>
    </source>
</evidence>
<dbReference type="AlphaFoldDB" id="A0A9D1T3P2"/>
<evidence type="ECO:0000256" key="5">
    <source>
        <dbReference type="ARBA" id="ARBA00023015"/>
    </source>
</evidence>
<reference evidence="10" key="1">
    <citation type="submission" date="2020-10" db="EMBL/GenBank/DDBJ databases">
        <authorList>
            <person name="Gilroy R."/>
        </authorList>
    </citation>
    <scope>NUCLEOTIDE SEQUENCE</scope>
    <source>
        <strain evidence="10">35461</strain>
    </source>
</reference>
<dbReference type="PROSITE" id="PS51161">
    <property type="entry name" value="ATP_CONE"/>
    <property type="match status" value="1"/>
</dbReference>
<comment type="similarity">
    <text evidence="8">Belongs to the NrdR family.</text>
</comment>
<keyword evidence="8" id="KW-0479">Metal-binding</keyword>
<evidence type="ECO:0000313" key="11">
    <source>
        <dbReference type="Proteomes" id="UP000886845"/>
    </source>
</evidence>
<dbReference type="Proteomes" id="UP000886845">
    <property type="component" value="Unassembled WGS sequence"/>
</dbReference>
<gene>
    <name evidence="8 10" type="primary">nrdR</name>
    <name evidence="10" type="ORF">IAC79_07445</name>
</gene>
<dbReference type="InterPro" id="IPR003796">
    <property type="entry name" value="RNR_NrdR-like"/>
</dbReference>
<name>A0A9D1T3P2_9BACT</name>
<keyword evidence="6 8" id="KW-0238">DNA-binding</keyword>
<dbReference type="PANTHER" id="PTHR30455">
    <property type="entry name" value="TRANSCRIPTIONAL REPRESSOR NRDR"/>
    <property type="match status" value="1"/>
</dbReference>
<comment type="caution">
    <text evidence="10">The sequence shown here is derived from an EMBL/GenBank/DDBJ whole genome shotgun (WGS) entry which is preliminary data.</text>
</comment>
<protein>
    <recommendedName>
        <fullName evidence="8">Transcriptional repressor NrdR</fullName>
    </recommendedName>
</protein>
<keyword evidence="7 8" id="KW-0804">Transcription</keyword>
<evidence type="ECO:0000256" key="2">
    <source>
        <dbReference type="ARBA" id="ARBA00022741"/>
    </source>
</evidence>
<dbReference type="NCBIfam" id="TIGR00244">
    <property type="entry name" value="transcriptional regulator NrdR"/>
    <property type="match status" value="1"/>
</dbReference>
<feature type="zinc finger region" evidence="8">
    <location>
        <begin position="3"/>
        <end position="34"/>
    </location>
</feature>
<dbReference type="EMBL" id="DVOR01000234">
    <property type="protein sequence ID" value="HIV09929.1"/>
    <property type="molecule type" value="Genomic_DNA"/>
</dbReference>
<evidence type="ECO:0000256" key="6">
    <source>
        <dbReference type="ARBA" id="ARBA00023125"/>
    </source>
</evidence>